<dbReference type="PROSITE" id="PS00028">
    <property type="entry name" value="ZINC_FINGER_C2H2_1"/>
    <property type="match status" value="1"/>
</dbReference>
<feature type="region of interest" description="Disordered" evidence="2">
    <location>
        <begin position="1"/>
        <end position="91"/>
    </location>
</feature>
<sequence length="250" mass="27908">MGENSISISKGAKSSTEKKLKLFGVELDPSRIHEMDQPSVVEESDESVSSSSPSSTVTEKLPPDDGKIPSAGGESSPPSPPPLPSSHRPTPPEAKKFKCTCCFKVFANSQALGGHQNAHKTERMRQKRLQLQLQARKASKNLNYYINPISHKFCGQNSENFVNFCGSKPALLNKEVHINFGSDMNYDHEISRWYDVRCNNYYYMQQNNKHRFSLTKVEDSRGNLSSTSPESKRICTRNGLELDLQLGLGL</sequence>
<dbReference type="GO" id="GO:0008270">
    <property type="term" value="F:zinc ion binding"/>
    <property type="evidence" value="ECO:0007669"/>
    <property type="project" value="UniProtKB-KW"/>
</dbReference>
<dbReference type="PANTHER" id="PTHR46353:SF5">
    <property type="entry name" value="ZINC FINGER PROTEIN 5"/>
    <property type="match status" value="1"/>
</dbReference>
<reference evidence="4 5" key="1">
    <citation type="submission" date="2024-06" db="EMBL/GenBank/DDBJ databases">
        <title>A chromosome level genome sequence of Diviner's sage (Salvia divinorum).</title>
        <authorList>
            <person name="Ford S.A."/>
            <person name="Ro D.-K."/>
            <person name="Ness R.W."/>
            <person name="Phillips M.A."/>
        </authorList>
    </citation>
    <scope>NUCLEOTIDE SEQUENCE [LARGE SCALE GENOMIC DNA]</scope>
    <source>
        <strain evidence="4">SAF-2024a</strain>
        <tissue evidence="4">Leaf</tissue>
    </source>
</reference>
<evidence type="ECO:0000259" key="3">
    <source>
        <dbReference type="PROSITE" id="PS50157"/>
    </source>
</evidence>
<organism evidence="4 5">
    <name type="scientific">Salvia divinorum</name>
    <name type="common">Maria pastora</name>
    <name type="synonym">Diviner's sage</name>
    <dbReference type="NCBI Taxonomy" id="28513"/>
    <lineage>
        <taxon>Eukaryota</taxon>
        <taxon>Viridiplantae</taxon>
        <taxon>Streptophyta</taxon>
        <taxon>Embryophyta</taxon>
        <taxon>Tracheophyta</taxon>
        <taxon>Spermatophyta</taxon>
        <taxon>Magnoliopsida</taxon>
        <taxon>eudicotyledons</taxon>
        <taxon>Gunneridae</taxon>
        <taxon>Pentapetalae</taxon>
        <taxon>asterids</taxon>
        <taxon>lamiids</taxon>
        <taxon>Lamiales</taxon>
        <taxon>Lamiaceae</taxon>
        <taxon>Nepetoideae</taxon>
        <taxon>Mentheae</taxon>
        <taxon>Salviinae</taxon>
        <taxon>Salvia</taxon>
        <taxon>Salvia subgen. Calosphace</taxon>
    </lineage>
</organism>
<dbReference type="PROSITE" id="PS50157">
    <property type="entry name" value="ZINC_FINGER_C2H2_2"/>
    <property type="match status" value="1"/>
</dbReference>
<keyword evidence="1" id="KW-0862">Zinc</keyword>
<dbReference type="Gene3D" id="3.30.160.60">
    <property type="entry name" value="Classic Zinc Finger"/>
    <property type="match status" value="1"/>
</dbReference>
<keyword evidence="1" id="KW-0479">Metal-binding</keyword>
<dbReference type="InterPro" id="IPR013087">
    <property type="entry name" value="Znf_C2H2_type"/>
</dbReference>
<evidence type="ECO:0000313" key="4">
    <source>
        <dbReference type="EMBL" id="KAL1539379.1"/>
    </source>
</evidence>
<feature type="compositionally biased region" description="Pro residues" evidence="2">
    <location>
        <begin position="77"/>
        <end position="91"/>
    </location>
</feature>
<dbReference type="EMBL" id="JBEAFC010000010">
    <property type="protein sequence ID" value="KAL1539379.1"/>
    <property type="molecule type" value="Genomic_DNA"/>
</dbReference>
<keyword evidence="5" id="KW-1185">Reference proteome</keyword>
<name>A0ABD1G878_SALDI</name>
<evidence type="ECO:0000313" key="5">
    <source>
        <dbReference type="Proteomes" id="UP001567538"/>
    </source>
</evidence>
<dbReference type="AlphaFoldDB" id="A0ABD1G878"/>
<dbReference type="InterPro" id="IPR036236">
    <property type="entry name" value="Znf_C2H2_sf"/>
</dbReference>
<proteinExistence type="predicted"/>
<dbReference type="InterPro" id="IPR044299">
    <property type="entry name" value="GIS3/ZFP5/ZFP6"/>
</dbReference>
<keyword evidence="1" id="KW-0863">Zinc-finger</keyword>
<comment type="caution">
    <text evidence="4">The sequence shown here is derived from an EMBL/GenBank/DDBJ whole genome shotgun (WGS) entry which is preliminary data.</text>
</comment>
<dbReference type="Proteomes" id="UP001567538">
    <property type="component" value="Unassembled WGS sequence"/>
</dbReference>
<protein>
    <submittedName>
        <fullName evidence="4">Zinc finger protein 5-like</fullName>
    </submittedName>
</protein>
<evidence type="ECO:0000256" key="1">
    <source>
        <dbReference type="PROSITE-ProRule" id="PRU00042"/>
    </source>
</evidence>
<feature type="compositionally biased region" description="Low complexity" evidence="2">
    <location>
        <begin position="47"/>
        <end position="59"/>
    </location>
</feature>
<feature type="compositionally biased region" description="Polar residues" evidence="2">
    <location>
        <begin position="1"/>
        <end position="14"/>
    </location>
</feature>
<dbReference type="SUPFAM" id="SSF57667">
    <property type="entry name" value="beta-beta-alpha zinc fingers"/>
    <property type="match status" value="1"/>
</dbReference>
<feature type="domain" description="C2H2-type" evidence="3">
    <location>
        <begin position="97"/>
        <end position="124"/>
    </location>
</feature>
<gene>
    <name evidence="4" type="ORF">AAHA92_28005</name>
</gene>
<accession>A0ABD1G878</accession>
<dbReference type="PANTHER" id="PTHR46353">
    <property type="entry name" value="ZINC FINGER PROTEIN 5"/>
    <property type="match status" value="1"/>
</dbReference>
<evidence type="ECO:0000256" key="2">
    <source>
        <dbReference type="SAM" id="MobiDB-lite"/>
    </source>
</evidence>